<reference evidence="10 11" key="1">
    <citation type="submission" date="2019-04" db="EMBL/GenBank/DDBJ databases">
        <title>High contiguity whole genome sequence and gene annotation resource for two Venturia nashicola isolates.</title>
        <authorList>
            <person name="Prokchorchik M."/>
            <person name="Won K."/>
            <person name="Lee Y."/>
            <person name="Choi E.D."/>
            <person name="Segonzac C."/>
            <person name="Sohn K.H."/>
        </authorList>
    </citation>
    <scope>NUCLEOTIDE SEQUENCE [LARGE SCALE GENOMIC DNA]</scope>
    <source>
        <strain evidence="10 11">PRI2</strain>
    </source>
</reference>
<dbReference type="AlphaFoldDB" id="A0A4Z1P3K4"/>
<evidence type="ECO:0000313" key="10">
    <source>
        <dbReference type="EMBL" id="TID14408.1"/>
    </source>
</evidence>
<keyword evidence="2 6" id="KW-0690">Ribosome biogenesis</keyword>
<dbReference type="Proteomes" id="UP000298493">
    <property type="component" value="Unassembled WGS sequence"/>
</dbReference>
<comment type="similarity">
    <text evidence="6">Belongs to the TDD superfamily. TSR3 family.</text>
</comment>
<keyword evidence="11" id="KW-1185">Reference proteome</keyword>
<protein>
    <recommendedName>
        <fullName evidence="6">18S rRNA aminocarboxypropyltransferase</fullName>
        <ecNumber evidence="6">2.5.1.157</ecNumber>
    </recommendedName>
</protein>
<gene>
    <name evidence="6" type="primary">TSR3</name>
    <name evidence="10" type="ORF">E6O75_ATG09487</name>
</gene>
<feature type="compositionally biased region" description="Acidic residues" evidence="7">
    <location>
        <begin position="318"/>
        <end position="337"/>
    </location>
</feature>
<dbReference type="GO" id="GO:0005634">
    <property type="term" value="C:nucleus"/>
    <property type="evidence" value="ECO:0007669"/>
    <property type="project" value="UniProtKB-SubCell"/>
</dbReference>
<comment type="function">
    <text evidence="6">Aminocarboxypropyltransferase that catalyzes the aminocarboxypropyl transfer on pseudouridine at position 1191 (Psi1191) in 18S rRNA. It constitutes the last step in biosynthesis of the hypermodified N1-methyl-N3-(3-amino-3-carboxypropyl) pseudouridine (m1acp3-Psi) conserved in eukaryotic 18S rRNA.</text>
</comment>
<feature type="domain" description="RNase L inhibitor RLI-like possible metal-binding" evidence="9">
    <location>
        <begin position="41"/>
        <end position="74"/>
    </location>
</feature>
<keyword evidence="1 6" id="KW-0963">Cytoplasm</keyword>
<name>A0A4Z1P3K4_9PEZI</name>
<feature type="binding site" evidence="6">
    <location>
        <position position="104"/>
    </location>
    <ligand>
        <name>S-adenosyl-L-methionine</name>
        <dbReference type="ChEBI" id="CHEBI:59789"/>
    </ligand>
</feature>
<dbReference type="PANTHER" id="PTHR20426">
    <property type="entry name" value="RIBOSOME BIOGENESIS PROTEIN TSR3 HOMOLOG"/>
    <property type="match status" value="1"/>
</dbReference>
<dbReference type="NCBIfam" id="NF002621">
    <property type="entry name" value="PRK02287.1"/>
    <property type="match status" value="1"/>
</dbReference>
<dbReference type="EMBL" id="SNSC02000023">
    <property type="protein sequence ID" value="TID14408.1"/>
    <property type="molecule type" value="Genomic_DNA"/>
</dbReference>
<evidence type="ECO:0000256" key="6">
    <source>
        <dbReference type="HAMAP-Rule" id="MF_03146"/>
    </source>
</evidence>
<accession>A0A4Z1P3K4</accession>
<evidence type="ECO:0000256" key="2">
    <source>
        <dbReference type="ARBA" id="ARBA00022517"/>
    </source>
</evidence>
<organism evidence="10 11">
    <name type="scientific">Venturia nashicola</name>
    <dbReference type="NCBI Taxonomy" id="86259"/>
    <lineage>
        <taxon>Eukaryota</taxon>
        <taxon>Fungi</taxon>
        <taxon>Dikarya</taxon>
        <taxon>Ascomycota</taxon>
        <taxon>Pezizomycotina</taxon>
        <taxon>Dothideomycetes</taxon>
        <taxon>Pleosporomycetidae</taxon>
        <taxon>Venturiales</taxon>
        <taxon>Venturiaceae</taxon>
        <taxon>Venturia</taxon>
    </lineage>
</organism>
<evidence type="ECO:0000313" key="11">
    <source>
        <dbReference type="Proteomes" id="UP000298493"/>
    </source>
</evidence>
<feature type="domain" description="16S/18S rRNA aminocarboxypropyltransferase Tsr3 C-terminal" evidence="8">
    <location>
        <begin position="78"/>
        <end position="204"/>
    </location>
</feature>
<dbReference type="HAMAP" id="MF_01116">
    <property type="entry name" value="TSR3"/>
    <property type="match status" value="1"/>
</dbReference>
<comment type="subcellular location">
    <subcellularLocation>
        <location evidence="6">Cytoplasm</location>
    </subcellularLocation>
    <subcellularLocation>
        <location evidence="6">Nucleus</location>
    </subcellularLocation>
</comment>
<comment type="catalytic activity">
    <reaction evidence="6">
        <text>N(1)-methylpseudouridine(1191) in yeast 18S rRNA + S-adenosyl-L-methionine = N(1)-methyl-N(3)-[(3S)-3-amino-3-carboxypropyl]pseudouridine(1191) in yeast 18S rRNA + S-methyl-5'-thioadenosine + H(+)</text>
        <dbReference type="Rhea" id="RHEA:63300"/>
        <dbReference type="Rhea" id="RHEA-COMP:13852"/>
        <dbReference type="Rhea" id="RHEA-COMP:16309"/>
        <dbReference type="ChEBI" id="CHEBI:15378"/>
        <dbReference type="ChEBI" id="CHEBI:17509"/>
        <dbReference type="ChEBI" id="CHEBI:59789"/>
        <dbReference type="ChEBI" id="CHEBI:74890"/>
        <dbReference type="ChEBI" id="CHEBI:146234"/>
    </reaction>
</comment>
<keyword evidence="4 6" id="KW-0808">Transferase</keyword>
<dbReference type="GO" id="GO:0005737">
    <property type="term" value="C:cytoplasm"/>
    <property type="evidence" value="ECO:0007669"/>
    <property type="project" value="UniProtKB-SubCell"/>
</dbReference>
<evidence type="ECO:0000256" key="7">
    <source>
        <dbReference type="SAM" id="MobiDB-lite"/>
    </source>
</evidence>
<dbReference type="InterPro" id="IPR007177">
    <property type="entry name" value="Tsr3_C"/>
</dbReference>
<dbReference type="GO" id="GO:0000455">
    <property type="term" value="P:enzyme-directed rRNA pseudouridine synthesis"/>
    <property type="evidence" value="ECO:0007669"/>
    <property type="project" value="UniProtKB-UniRule"/>
</dbReference>
<evidence type="ECO:0000259" key="9">
    <source>
        <dbReference type="Pfam" id="PF04068"/>
    </source>
</evidence>
<evidence type="ECO:0000256" key="1">
    <source>
        <dbReference type="ARBA" id="ARBA00022490"/>
    </source>
</evidence>
<feature type="binding site" evidence="6">
    <location>
        <position position="142"/>
    </location>
    <ligand>
        <name>S-adenosyl-L-methionine</name>
        <dbReference type="ChEBI" id="CHEBI:59789"/>
    </ligand>
</feature>
<dbReference type="Pfam" id="PF04034">
    <property type="entry name" value="Ribo_biogen_C"/>
    <property type="match status" value="1"/>
</dbReference>
<feature type="binding site" evidence="6">
    <location>
        <position position="127"/>
    </location>
    <ligand>
        <name>S-adenosyl-L-methionine</name>
        <dbReference type="ChEBI" id="CHEBI:59789"/>
    </ligand>
</feature>
<comment type="catalytic activity">
    <reaction evidence="6">
        <text>an N(1)-methylpseudouridine in rRNA + S-adenosyl-L-methionine = N(1)-methyl-N(3)-[(3S)-3-amino-3-carboxypropyl]pseudouridine in rRNA + S-methyl-5'-thioadenosine + H(+)</text>
        <dbReference type="Rhea" id="RHEA:63296"/>
        <dbReference type="Rhea" id="RHEA-COMP:11634"/>
        <dbReference type="Rhea" id="RHEA-COMP:16310"/>
        <dbReference type="ChEBI" id="CHEBI:15378"/>
        <dbReference type="ChEBI" id="CHEBI:17509"/>
        <dbReference type="ChEBI" id="CHEBI:59789"/>
        <dbReference type="ChEBI" id="CHEBI:74890"/>
        <dbReference type="ChEBI" id="CHEBI:146234"/>
        <dbReference type="EC" id="2.5.1.157"/>
    </reaction>
</comment>
<feature type="compositionally biased region" description="Acidic residues" evidence="7">
    <location>
        <begin position="226"/>
        <end position="248"/>
    </location>
</feature>
<dbReference type="GO" id="GO:0030490">
    <property type="term" value="P:maturation of SSU-rRNA"/>
    <property type="evidence" value="ECO:0007669"/>
    <property type="project" value="TreeGrafter"/>
</dbReference>
<comment type="caution">
    <text evidence="10">The sequence shown here is derived from an EMBL/GenBank/DDBJ whole genome shotgun (WGS) entry which is preliminary data.</text>
</comment>
<evidence type="ECO:0000256" key="5">
    <source>
        <dbReference type="ARBA" id="ARBA00022691"/>
    </source>
</evidence>
<keyword evidence="3 6" id="KW-0698">rRNA processing</keyword>
<sequence length="379" mass="42585">MVRHKKDNFQRGSSSKKPGSYRPPPTRRDENGLETKRPQYKAACWDLGHCDPKRCSGKKLIRLGLMRELHIGQRFPGVVITPNGKTVVSRSDKELVEQFGAAVVEASWNRIDEVPFGRIGGKCERLLPYLVAANQTNYGKPYRLNCVEALAAAFFICGYPEWAESILEPFSYGESFLEINEECLRKYMACETAEEVKKAEEDYLKQIEKEWNDQRGRPSERQTDGLLEEDEKSDGNVEEGEDGEEEERDSYGMPPESDDEEEIAELRRRVLQSKPFAKKEETAEQDEDEEEDPDAKKAPERIARPVQLALHTKAEVSDVGDEASDSDGGDGLDDDFDNLMKAGPLTDRTGITAKERARALEKGASATYARGKPGTISLK</sequence>
<feature type="compositionally biased region" description="Basic and acidic residues" evidence="7">
    <location>
        <begin position="26"/>
        <end position="35"/>
    </location>
</feature>
<feature type="compositionally biased region" description="Basic and acidic residues" evidence="7">
    <location>
        <begin position="294"/>
        <end position="303"/>
    </location>
</feature>
<feature type="compositionally biased region" description="Basic and acidic residues" evidence="7">
    <location>
        <begin position="210"/>
        <end position="223"/>
    </location>
</feature>
<feature type="binding site" evidence="6">
    <location>
        <position position="56"/>
    </location>
    <ligand>
        <name>S-adenosyl-L-methionine</name>
        <dbReference type="ChEBI" id="CHEBI:59789"/>
    </ligand>
</feature>
<feature type="region of interest" description="Disordered" evidence="7">
    <location>
        <begin position="1"/>
        <end position="35"/>
    </location>
</feature>
<keyword evidence="6" id="KW-0539">Nucleus</keyword>
<feature type="compositionally biased region" description="Acidic residues" evidence="7">
    <location>
        <begin position="283"/>
        <end position="293"/>
    </location>
</feature>
<dbReference type="GO" id="GO:0106388">
    <property type="term" value="F:rRNA small subunit aminocarboxypropyltransferase activity"/>
    <property type="evidence" value="ECO:0007669"/>
    <property type="project" value="UniProtKB-EC"/>
</dbReference>
<dbReference type="InterPro" id="IPR007209">
    <property type="entry name" value="RNaseL-inhib-like_metal-bd_dom"/>
</dbReference>
<dbReference type="STRING" id="86259.A0A4Z1P3K4"/>
<dbReference type="EC" id="2.5.1.157" evidence="6"/>
<dbReference type="InterPro" id="IPR022968">
    <property type="entry name" value="Tsr3-like"/>
</dbReference>
<dbReference type="GO" id="GO:1904047">
    <property type="term" value="F:S-adenosyl-L-methionine binding"/>
    <property type="evidence" value="ECO:0007669"/>
    <property type="project" value="UniProtKB-UniRule"/>
</dbReference>
<feature type="region of interest" description="Disordered" evidence="7">
    <location>
        <begin position="210"/>
        <end position="350"/>
    </location>
</feature>
<evidence type="ECO:0000256" key="4">
    <source>
        <dbReference type="ARBA" id="ARBA00022679"/>
    </source>
</evidence>
<dbReference type="PANTHER" id="PTHR20426:SF0">
    <property type="entry name" value="18S RRNA AMINOCARBOXYPROPYLTRANSFERASE"/>
    <property type="match status" value="1"/>
</dbReference>
<keyword evidence="5 6" id="KW-0949">S-adenosyl-L-methionine</keyword>
<evidence type="ECO:0000259" key="8">
    <source>
        <dbReference type="Pfam" id="PF04034"/>
    </source>
</evidence>
<dbReference type="Pfam" id="PF04068">
    <property type="entry name" value="Fer4_RLI"/>
    <property type="match status" value="1"/>
</dbReference>
<evidence type="ECO:0000256" key="3">
    <source>
        <dbReference type="ARBA" id="ARBA00022552"/>
    </source>
</evidence>
<proteinExistence type="inferred from homology"/>